<keyword evidence="1" id="KW-0175">Coiled coil</keyword>
<feature type="region of interest" description="Disordered" evidence="2">
    <location>
        <begin position="486"/>
        <end position="507"/>
    </location>
</feature>
<protein>
    <recommendedName>
        <fullName evidence="5">PDZ domain-containing protein</fullName>
    </recommendedName>
</protein>
<comment type="caution">
    <text evidence="3">The sequence shown here is derived from an EMBL/GenBank/DDBJ whole genome shotgun (WGS) entry which is preliminary data.</text>
</comment>
<dbReference type="Proteomes" id="UP000693970">
    <property type="component" value="Unassembled WGS sequence"/>
</dbReference>
<feature type="compositionally biased region" description="Polar residues" evidence="2">
    <location>
        <begin position="159"/>
        <end position="169"/>
    </location>
</feature>
<feature type="region of interest" description="Disordered" evidence="2">
    <location>
        <begin position="410"/>
        <end position="451"/>
    </location>
</feature>
<evidence type="ECO:0000313" key="3">
    <source>
        <dbReference type="EMBL" id="KAG7354928.1"/>
    </source>
</evidence>
<feature type="coiled-coil region" evidence="1">
    <location>
        <begin position="654"/>
        <end position="766"/>
    </location>
</feature>
<feature type="compositionally biased region" description="Basic and acidic residues" evidence="2">
    <location>
        <begin position="83"/>
        <end position="95"/>
    </location>
</feature>
<feature type="compositionally biased region" description="Basic and acidic residues" evidence="2">
    <location>
        <begin position="923"/>
        <end position="952"/>
    </location>
</feature>
<name>A0A9K3PPQ9_9STRA</name>
<feature type="region of interest" description="Disordered" evidence="2">
    <location>
        <begin position="882"/>
        <end position="952"/>
    </location>
</feature>
<keyword evidence="4" id="KW-1185">Reference proteome</keyword>
<gene>
    <name evidence="3" type="ORF">IV203_004284</name>
</gene>
<proteinExistence type="predicted"/>
<evidence type="ECO:0008006" key="5">
    <source>
        <dbReference type="Google" id="ProtNLM"/>
    </source>
</evidence>
<feature type="compositionally biased region" description="Basic and acidic residues" evidence="2">
    <location>
        <begin position="411"/>
        <end position="428"/>
    </location>
</feature>
<sequence>METVPTTFHELLERASNSFDESFKKASHSFDESFKQFQRKYDEVVGNSNPYFLRPNRNDNRDHSTTFIDVTVIPNPNPGWGSEKSDNVPKFRDYATDPTNSREAAAYSNCRPPHRRKSTKPSSTLPIRTYAKDSPTKDGPMKRSSSTSSARKPFDEISDSGNSILQNRGPSGEEDRLSDEETTDRPPTRPAKKTTIDNLLGYRSPKRVTRSKRYMTQPVGLDFMTLNTQMGTMLIVSMIEPTSIFATSGINVGDAILSINGVSFGNGGVGDNICKPDVEIARKLLEKGWDGLPRDHRGRSSPGRRRFLHITLEYRKFGGKDVQEVKHPTGQEVSGEAVKLASSHSAITKATDDAIYVTQDDDDDEKKKCVRDPCSSAAAAAVTAITSESTTSLMERKSLWGPAKAFLNRTRTKDDAPSNVKEDFEKAPPEAVAPATKAPSPSPTIPPAPDMSTRLAELRARNHKLRVSGNLQIEESKKRLLSSHIASSNKEKNFRSENQSCDSPDTLEKQLDLDKKDLFDEKVESIRKDLLSDVQEVRKTSRDSLGSSNGDHSLTAKGQDALITNAQNLSTASNSFDWFEKATAEAEEESKVSSQKSPSRQCRANALLDDASWTTVELLEEEIQKNNAAQLLGEHHQELTRLNKKISDKLRSRVDLLKRHNMNLSKEVAELRLEAKNKESMLTNYQQQVEESKATEENLRKEIELYQSRLRICSLQSDKRQQELMDQLEKQRHATSDRVKLLLQRISDLERSNRKLVSKIQTIQSKRGPMDDMDIELKQLRKTVDSQGTRIRNLMDANREIKKQNEELGRTLEENSQENVLAEIAICAARSSFLERQVGYLTEQLKSAKTEAREERDKRLWCQRELEDALVKLSDGMQHFHESVGSGTTHNTDGVGKGAETSHDMAKASLSELESSSQAAKVRSAEVKPPKKVKMERDNDMEEKKTMEVGEQ</sequence>
<evidence type="ECO:0000313" key="4">
    <source>
        <dbReference type="Proteomes" id="UP000693970"/>
    </source>
</evidence>
<reference evidence="3" key="2">
    <citation type="submission" date="2021-04" db="EMBL/GenBank/DDBJ databases">
        <authorList>
            <person name="Podell S."/>
        </authorList>
    </citation>
    <scope>NUCLEOTIDE SEQUENCE</scope>
    <source>
        <strain evidence="3">Hildebrandi</strain>
    </source>
</reference>
<evidence type="ECO:0000256" key="1">
    <source>
        <dbReference type="SAM" id="Coils"/>
    </source>
</evidence>
<reference evidence="3" key="1">
    <citation type="journal article" date="2021" name="Sci. Rep.">
        <title>Diploid genomic architecture of Nitzschia inconspicua, an elite biomass production diatom.</title>
        <authorList>
            <person name="Oliver A."/>
            <person name="Podell S."/>
            <person name="Pinowska A."/>
            <person name="Traller J.C."/>
            <person name="Smith S.R."/>
            <person name="McClure R."/>
            <person name="Beliaev A."/>
            <person name="Bohutskyi P."/>
            <person name="Hill E.A."/>
            <person name="Rabines A."/>
            <person name="Zheng H."/>
            <person name="Allen L.Z."/>
            <person name="Kuo A."/>
            <person name="Grigoriev I.V."/>
            <person name="Allen A.E."/>
            <person name="Hazlebeck D."/>
            <person name="Allen E.E."/>
        </authorList>
    </citation>
    <scope>NUCLEOTIDE SEQUENCE</scope>
    <source>
        <strain evidence="3">Hildebrandi</strain>
    </source>
</reference>
<dbReference type="AlphaFoldDB" id="A0A9K3PPQ9"/>
<feature type="region of interest" description="Disordered" evidence="2">
    <location>
        <begin position="74"/>
        <end position="194"/>
    </location>
</feature>
<accession>A0A9K3PPQ9</accession>
<feature type="compositionally biased region" description="Basic and acidic residues" evidence="2">
    <location>
        <begin position="130"/>
        <end position="141"/>
    </location>
</feature>
<evidence type="ECO:0000256" key="2">
    <source>
        <dbReference type="SAM" id="MobiDB-lite"/>
    </source>
</evidence>
<feature type="compositionally biased region" description="Pro residues" evidence="2">
    <location>
        <begin position="440"/>
        <end position="449"/>
    </location>
</feature>
<dbReference type="EMBL" id="JAGRRH010000016">
    <property type="protein sequence ID" value="KAG7354928.1"/>
    <property type="molecule type" value="Genomic_DNA"/>
</dbReference>
<feature type="coiled-coil region" evidence="1">
    <location>
        <begin position="791"/>
        <end position="818"/>
    </location>
</feature>
<organism evidence="3 4">
    <name type="scientific">Nitzschia inconspicua</name>
    <dbReference type="NCBI Taxonomy" id="303405"/>
    <lineage>
        <taxon>Eukaryota</taxon>
        <taxon>Sar</taxon>
        <taxon>Stramenopiles</taxon>
        <taxon>Ochrophyta</taxon>
        <taxon>Bacillariophyta</taxon>
        <taxon>Bacillariophyceae</taxon>
        <taxon>Bacillariophycidae</taxon>
        <taxon>Bacillariales</taxon>
        <taxon>Bacillariaceae</taxon>
        <taxon>Nitzschia</taxon>
    </lineage>
</organism>